<dbReference type="RefSeq" id="WP_184077403.1">
    <property type="nucleotide sequence ID" value="NZ_JACIJP010000001.1"/>
</dbReference>
<dbReference type="InterPro" id="IPR025586">
    <property type="entry name" value="PcfJ"/>
</dbReference>
<name>A0A841IX03_9SPHN</name>
<dbReference type="AlphaFoldDB" id="A0A841IX03"/>
<dbReference type="Pfam" id="PF14284">
    <property type="entry name" value="PcfJ"/>
    <property type="match status" value="1"/>
</dbReference>
<accession>A0A841IX03</accession>
<proteinExistence type="predicted"/>
<keyword evidence="2" id="KW-1185">Reference proteome</keyword>
<evidence type="ECO:0000313" key="1">
    <source>
        <dbReference type="EMBL" id="MBB6122904.1"/>
    </source>
</evidence>
<comment type="caution">
    <text evidence="1">The sequence shown here is derived from an EMBL/GenBank/DDBJ whole genome shotgun (WGS) entry which is preliminary data.</text>
</comment>
<gene>
    <name evidence="1" type="ORF">FHS92_000611</name>
</gene>
<reference evidence="1 2" key="1">
    <citation type="submission" date="2020-08" db="EMBL/GenBank/DDBJ databases">
        <title>Genomic Encyclopedia of Type Strains, Phase IV (KMG-IV): sequencing the most valuable type-strain genomes for metagenomic binning, comparative biology and taxonomic classification.</title>
        <authorList>
            <person name="Goeker M."/>
        </authorList>
    </citation>
    <scope>NUCLEOTIDE SEQUENCE [LARGE SCALE GENOMIC DNA]</scope>
    <source>
        <strain evidence="1 2">DSM 102255</strain>
    </source>
</reference>
<sequence length="596" mass="65827">MTSPSFAAMSASARQEIEAIVPEAVRPQLSGSVAPFASLIALSRCRWSMCLSDNDIVPLIKIVPAPRGNVDVRALVDRTIEAVRSAFFAPNSNLPFGLDAWIGDQGFLRVVTALVKAGADVDAIHKLAEHLGRHMTALNELLQTRAIAHCREVVRRDIGPEPAGSAHCLAKVVQWASAPEYAKSHHRPEVLLRRRQALEAYGSLSGILMESSVTDAIDKALPLKDRLKERLGIDEAQLRRLTGILTIEEGLAAPVDLSGPLRVLLLHEVPLHQWPTGNEWRDKLWRPNGTDGLLRPDYIAGETQRTDAVNALRMDLLTPLAAERVRILGISGNYRVDSFVTHLSRFDRLANGPLHRLWLRTIREAVLGSRGVKSFGEAVELWHRRAATLSAVRHEAQADQPGWPGLCDRWNAADGIHLVSALTGADDLVAEGNALDHCVGGYYQQCRRGATQILSLQAEGKRVATLELLIEEDANRALSITMGQFKARRNARPEPHLWQILKEFLEDLKTGRHAIHAAPIRAYRKQMARGGDYARGSGALPIDHARRAWPFYRSLLPKSSPPSFDDWCEMTGLTRMLDMILCEIADVDPPKAGEVP</sequence>
<evidence type="ECO:0000313" key="2">
    <source>
        <dbReference type="Proteomes" id="UP000552700"/>
    </source>
</evidence>
<dbReference type="Proteomes" id="UP000552700">
    <property type="component" value="Unassembled WGS sequence"/>
</dbReference>
<protein>
    <submittedName>
        <fullName evidence="1">Uncharacterized protein</fullName>
    </submittedName>
</protein>
<dbReference type="EMBL" id="JACIJP010000001">
    <property type="protein sequence ID" value="MBB6122904.1"/>
    <property type="molecule type" value="Genomic_DNA"/>
</dbReference>
<organism evidence="1 2">
    <name type="scientific">Sphingobium subterraneum</name>
    <dbReference type="NCBI Taxonomy" id="627688"/>
    <lineage>
        <taxon>Bacteria</taxon>
        <taxon>Pseudomonadati</taxon>
        <taxon>Pseudomonadota</taxon>
        <taxon>Alphaproteobacteria</taxon>
        <taxon>Sphingomonadales</taxon>
        <taxon>Sphingomonadaceae</taxon>
        <taxon>Sphingobium</taxon>
    </lineage>
</organism>